<dbReference type="InterPro" id="IPR013149">
    <property type="entry name" value="ADH-like_C"/>
</dbReference>
<evidence type="ECO:0000313" key="3">
    <source>
        <dbReference type="Proteomes" id="UP000219042"/>
    </source>
</evidence>
<dbReference type="GO" id="GO:0016491">
    <property type="term" value="F:oxidoreductase activity"/>
    <property type="evidence" value="ECO:0007669"/>
    <property type="project" value="InterPro"/>
</dbReference>
<dbReference type="Proteomes" id="UP000219042">
    <property type="component" value="Unassembled WGS sequence"/>
</dbReference>
<name>A0A240E5I0_9GAMM</name>
<dbReference type="InterPro" id="IPR013154">
    <property type="entry name" value="ADH-like_N"/>
</dbReference>
<evidence type="ECO:0000259" key="1">
    <source>
        <dbReference type="SMART" id="SM00829"/>
    </source>
</evidence>
<proteinExistence type="predicted"/>
<sequence>MKTIVMQDIGLNHLHLIHTPIPEIGPDQILVKMEFASLNYLDLLVIQGDLKLPIHYPYCPISDGSGTVIDVGTHVHDFKNGDRVATVFMPKWREGRFTPEKTALETRSGLGVVSGCLAEYRAFKKDQVIHIPDEISLKAASTLPIAGLTAWKALEHGKVYGGQTILLHGTGGTSIFALQFAKKMGLKVIITSSSDEKLERAQTLGADHLINYRTTPDWNQKILDVTCGQGVDFVFENVGGDNINKSIAALRTEGHISLVGLQTGFEMKINAFPLLWKNATIRGMEVGNYEDFHNMLKFLLINNIHPIIDKEFSLIETAAALRYLQSGNHFGKIAINISN</sequence>
<dbReference type="CDD" id="cd08276">
    <property type="entry name" value="MDR7"/>
    <property type="match status" value="1"/>
</dbReference>
<dbReference type="Gene3D" id="3.40.50.720">
    <property type="entry name" value="NAD(P)-binding Rossmann-like Domain"/>
    <property type="match status" value="1"/>
</dbReference>
<gene>
    <name evidence="2" type="ORF">SAMN05421731_101159</name>
</gene>
<dbReference type="EMBL" id="OANT01000001">
    <property type="protein sequence ID" value="SNX43125.1"/>
    <property type="molecule type" value="Genomic_DNA"/>
</dbReference>
<accession>A0A240E5I0</accession>
<dbReference type="RefSeq" id="WP_097077460.1">
    <property type="nucleotide sequence ID" value="NZ_BAABHT010000020.1"/>
</dbReference>
<dbReference type="SMART" id="SM00829">
    <property type="entry name" value="PKS_ER"/>
    <property type="match status" value="1"/>
</dbReference>
<organism evidence="2 3">
    <name type="scientific">Acinetobacter puyangensis</name>
    <dbReference type="NCBI Taxonomy" id="1096779"/>
    <lineage>
        <taxon>Bacteria</taxon>
        <taxon>Pseudomonadati</taxon>
        <taxon>Pseudomonadota</taxon>
        <taxon>Gammaproteobacteria</taxon>
        <taxon>Moraxellales</taxon>
        <taxon>Moraxellaceae</taxon>
        <taxon>Acinetobacter</taxon>
    </lineage>
</organism>
<dbReference type="SUPFAM" id="SSF50129">
    <property type="entry name" value="GroES-like"/>
    <property type="match status" value="1"/>
</dbReference>
<protein>
    <submittedName>
        <fullName evidence="2">NADPH:quinone reductase</fullName>
    </submittedName>
</protein>
<dbReference type="SUPFAM" id="SSF51735">
    <property type="entry name" value="NAD(P)-binding Rossmann-fold domains"/>
    <property type="match status" value="1"/>
</dbReference>
<dbReference type="AlphaFoldDB" id="A0A240E5I0"/>
<dbReference type="InterPro" id="IPR052711">
    <property type="entry name" value="Zinc_ADH-like"/>
</dbReference>
<dbReference type="Pfam" id="PF08240">
    <property type="entry name" value="ADH_N"/>
    <property type="match status" value="1"/>
</dbReference>
<dbReference type="Pfam" id="PF00107">
    <property type="entry name" value="ADH_zinc_N"/>
    <property type="match status" value="1"/>
</dbReference>
<dbReference type="Gene3D" id="3.90.180.10">
    <property type="entry name" value="Medium-chain alcohol dehydrogenases, catalytic domain"/>
    <property type="match status" value="1"/>
</dbReference>
<evidence type="ECO:0000313" key="2">
    <source>
        <dbReference type="EMBL" id="SNX43125.1"/>
    </source>
</evidence>
<keyword evidence="3" id="KW-1185">Reference proteome</keyword>
<dbReference type="InterPro" id="IPR036291">
    <property type="entry name" value="NAD(P)-bd_dom_sf"/>
</dbReference>
<dbReference type="InterPro" id="IPR011032">
    <property type="entry name" value="GroES-like_sf"/>
</dbReference>
<reference evidence="3" key="1">
    <citation type="submission" date="2016-09" db="EMBL/GenBank/DDBJ databases">
        <authorList>
            <person name="Varghese N."/>
            <person name="Submissions S."/>
        </authorList>
    </citation>
    <scope>NUCLEOTIDE SEQUENCE [LARGE SCALE GENOMIC DNA]</scope>
    <source>
        <strain evidence="3">ANC 4466</strain>
    </source>
</reference>
<dbReference type="PANTHER" id="PTHR45033">
    <property type="match status" value="1"/>
</dbReference>
<dbReference type="OrthoDB" id="9787435at2"/>
<feature type="domain" description="Enoyl reductase (ER)" evidence="1">
    <location>
        <begin position="10"/>
        <end position="335"/>
    </location>
</feature>
<dbReference type="InterPro" id="IPR020843">
    <property type="entry name" value="ER"/>
</dbReference>
<dbReference type="PANTHER" id="PTHR45033:SF2">
    <property type="entry name" value="ZINC-TYPE ALCOHOL DEHYDROGENASE-LIKE PROTEIN C1773.06C"/>
    <property type="match status" value="1"/>
</dbReference>